<feature type="chain" id="PRO_5012250287" description="Extra-cytoplasmic solute receptor" evidence="2">
    <location>
        <begin position="21"/>
        <end position="322"/>
    </location>
</feature>
<gene>
    <name evidence="3" type="ORF">CNECB9_5060011</name>
</gene>
<feature type="signal peptide" evidence="2">
    <location>
        <begin position="1"/>
        <end position="20"/>
    </location>
</feature>
<proteinExistence type="inferred from homology"/>
<dbReference type="PANTHER" id="PTHR42928:SF5">
    <property type="entry name" value="BLR1237 PROTEIN"/>
    <property type="match status" value="1"/>
</dbReference>
<accession>A0A1K0IN97</accession>
<dbReference type="SUPFAM" id="SSF53850">
    <property type="entry name" value="Periplasmic binding protein-like II"/>
    <property type="match status" value="1"/>
</dbReference>
<evidence type="ECO:0000256" key="2">
    <source>
        <dbReference type="SAM" id="SignalP"/>
    </source>
</evidence>
<evidence type="ECO:0008006" key="4">
    <source>
        <dbReference type="Google" id="ProtNLM"/>
    </source>
</evidence>
<dbReference type="AlphaFoldDB" id="A0A1K0IN97"/>
<dbReference type="CDD" id="cd07012">
    <property type="entry name" value="PBP2_Bug_TTT"/>
    <property type="match status" value="1"/>
</dbReference>
<dbReference type="PIRSF" id="PIRSF017082">
    <property type="entry name" value="YflP"/>
    <property type="match status" value="1"/>
</dbReference>
<dbReference type="PANTHER" id="PTHR42928">
    <property type="entry name" value="TRICARBOXYLATE-BINDING PROTEIN"/>
    <property type="match status" value="1"/>
</dbReference>
<dbReference type="InterPro" id="IPR005064">
    <property type="entry name" value="BUG"/>
</dbReference>
<comment type="similarity">
    <text evidence="1">Belongs to the UPF0065 (bug) family.</text>
</comment>
<dbReference type="Pfam" id="PF03401">
    <property type="entry name" value="TctC"/>
    <property type="match status" value="1"/>
</dbReference>
<evidence type="ECO:0000313" key="3">
    <source>
        <dbReference type="EMBL" id="SCU91301.1"/>
    </source>
</evidence>
<protein>
    <recommendedName>
        <fullName evidence="4">Extra-cytoplasmic solute receptor</fullName>
    </recommendedName>
</protein>
<keyword evidence="2" id="KW-0732">Signal</keyword>
<evidence type="ECO:0000256" key="1">
    <source>
        <dbReference type="ARBA" id="ARBA00006987"/>
    </source>
</evidence>
<dbReference type="RefSeq" id="WP_340528920.1">
    <property type="nucleotide sequence ID" value="NZ_FMSH01000453.1"/>
</dbReference>
<organism evidence="3">
    <name type="scientific">Cupriavidus necator</name>
    <name type="common">Alcaligenes eutrophus</name>
    <name type="synonym">Ralstonia eutropha</name>
    <dbReference type="NCBI Taxonomy" id="106590"/>
    <lineage>
        <taxon>Bacteria</taxon>
        <taxon>Pseudomonadati</taxon>
        <taxon>Pseudomonadota</taxon>
        <taxon>Betaproteobacteria</taxon>
        <taxon>Burkholderiales</taxon>
        <taxon>Burkholderiaceae</taxon>
        <taxon>Cupriavidus</taxon>
    </lineage>
</organism>
<name>A0A1K0IN97_CUPNE</name>
<dbReference type="Gene3D" id="3.40.190.10">
    <property type="entry name" value="Periplasmic binding protein-like II"/>
    <property type="match status" value="1"/>
</dbReference>
<dbReference type="Gene3D" id="3.40.190.150">
    <property type="entry name" value="Bordetella uptake gene, domain 1"/>
    <property type="match status" value="1"/>
</dbReference>
<dbReference type="EMBL" id="FMSH01000453">
    <property type="protein sequence ID" value="SCU91301.1"/>
    <property type="molecule type" value="Genomic_DNA"/>
</dbReference>
<sequence>MHLKTMLAATLLACSAVCLADDYPNRAITFVVPSAAGGGLDVLTRTLAADMSKRMGQPIVIENKPGASGMIAAQTVARAKPDGYTVLITTSAALTNVPFVYAKVPYDVKRDLAFVTQLWAGPLVLAVIREVPAKTMKEFLEWAGQNKGKVNYGSFGVGTLGHLLGAYMSQSKGLDMTHVAYKAEAPLIQDLVGGQVTWAIATVGSLRPYFDSGRVRPLAVLGDHRSKELPNVPTLAEAGLTDPEYKPFGWVAMMAPAGTPPGVLGRLERGARTSVQTPQMKVGLQAFAMEPIGNSSADFRRDYEATTAMVERLVKAAGARID</sequence>
<dbReference type="InterPro" id="IPR042100">
    <property type="entry name" value="Bug_dom1"/>
</dbReference>
<reference evidence="3" key="1">
    <citation type="submission" date="2016-09" db="EMBL/GenBank/DDBJ databases">
        <authorList>
            <person name="Capua I."/>
            <person name="De Benedictis P."/>
            <person name="Joannis T."/>
            <person name="Lombin L.H."/>
            <person name="Cattoli G."/>
        </authorList>
    </citation>
    <scope>NUCLEOTIDE SEQUENCE</scope>
    <source>
        <strain evidence="3">B9</strain>
    </source>
</reference>